<reference evidence="1" key="1">
    <citation type="submission" date="2009-02" db="EMBL/GenBank/DDBJ databases">
        <authorList>
            <person name="Fulton L."/>
            <person name="Clifton S."/>
            <person name="Fulton B."/>
            <person name="Xu J."/>
            <person name="Minx P."/>
            <person name="Pepin K.H."/>
            <person name="Johnson M."/>
            <person name="Bhonagiri V."/>
            <person name="Nash W.E."/>
            <person name="Mardis E.R."/>
            <person name="Wilson R.K."/>
        </authorList>
    </citation>
    <scope>NUCLEOTIDE SEQUENCE [LARGE SCALE GENOMIC DNA]</scope>
    <source>
        <strain evidence="1">DSM 15053</strain>
    </source>
</reference>
<dbReference type="AlphaFoldDB" id="C0C5C0"/>
<name>C0C5C0_9FIRM</name>
<gene>
    <name evidence="1" type="ORF">CLOHYLEM_07296</name>
</gene>
<sequence length="65" mass="7821">MFRSSFFIFKIFIYTSFRHHNSVTFPFYINNQTSGSAFYIDFLFITFPSARALRSGFFMQIFKMC</sequence>
<accession>C0C5C0</accession>
<dbReference type="EMBL" id="ABYI02000040">
    <property type="protein sequence ID" value="EEG72657.1"/>
    <property type="molecule type" value="Genomic_DNA"/>
</dbReference>
<dbReference type="HOGENOM" id="CLU_2842041_0_0_9"/>
<keyword evidence="2" id="KW-1185">Reference proteome</keyword>
<dbReference type="STRING" id="553973.CLOHYLEM_07296"/>
<reference evidence="1" key="2">
    <citation type="submission" date="2013-06" db="EMBL/GenBank/DDBJ databases">
        <title>Draft genome sequence of Clostridium hylemonae (DSM 15053).</title>
        <authorList>
            <person name="Sudarsanam P."/>
            <person name="Ley R."/>
            <person name="Guruge J."/>
            <person name="Turnbaugh P.J."/>
            <person name="Mahowald M."/>
            <person name="Liep D."/>
            <person name="Gordon J."/>
        </authorList>
    </citation>
    <scope>NUCLEOTIDE SEQUENCE</scope>
    <source>
        <strain evidence="1">DSM 15053</strain>
    </source>
</reference>
<dbReference type="Proteomes" id="UP000004893">
    <property type="component" value="Unassembled WGS sequence"/>
</dbReference>
<comment type="caution">
    <text evidence="1">The sequence shown here is derived from an EMBL/GenBank/DDBJ whole genome shotgun (WGS) entry which is preliminary data.</text>
</comment>
<protein>
    <submittedName>
        <fullName evidence="1">Uncharacterized protein</fullName>
    </submittedName>
</protein>
<evidence type="ECO:0000313" key="1">
    <source>
        <dbReference type="EMBL" id="EEG72657.1"/>
    </source>
</evidence>
<evidence type="ECO:0000313" key="2">
    <source>
        <dbReference type="Proteomes" id="UP000004893"/>
    </source>
</evidence>
<proteinExistence type="predicted"/>
<organism evidence="1 2">
    <name type="scientific">[Clostridium] hylemonae DSM 15053</name>
    <dbReference type="NCBI Taxonomy" id="553973"/>
    <lineage>
        <taxon>Bacteria</taxon>
        <taxon>Bacillati</taxon>
        <taxon>Bacillota</taxon>
        <taxon>Clostridia</taxon>
        <taxon>Lachnospirales</taxon>
        <taxon>Lachnospiraceae</taxon>
    </lineage>
</organism>